<evidence type="ECO:0000256" key="15">
    <source>
        <dbReference type="ARBA" id="ARBA00048407"/>
    </source>
</evidence>
<dbReference type="PRINTS" id="PR00368">
    <property type="entry name" value="FADPNR"/>
</dbReference>
<comment type="similarity">
    <text evidence="3">Belongs to the lysine N(6)-hydroxylase/L-ornithine N(5)-oxygenase family.</text>
</comment>
<dbReference type="EC" id="1.14.13.59" evidence="4"/>
<evidence type="ECO:0000256" key="14">
    <source>
        <dbReference type="ARBA" id="ARBA00032738"/>
    </source>
</evidence>
<keyword evidence="9 16" id="KW-0560">Oxidoreductase</keyword>
<comment type="cofactor">
    <cofactor evidence="1">
        <name>FAD</name>
        <dbReference type="ChEBI" id="CHEBI:57692"/>
    </cofactor>
</comment>
<evidence type="ECO:0000256" key="6">
    <source>
        <dbReference type="ARBA" id="ARBA00022630"/>
    </source>
</evidence>
<evidence type="ECO:0000256" key="13">
    <source>
        <dbReference type="ARBA" id="ARBA00032493"/>
    </source>
</evidence>
<dbReference type="SUPFAM" id="SSF51905">
    <property type="entry name" value="FAD/NAD(P)-binding domain"/>
    <property type="match status" value="1"/>
</dbReference>
<proteinExistence type="inferred from homology"/>
<evidence type="ECO:0000256" key="9">
    <source>
        <dbReference type="ARBA" id="ARBA00023002"/>
    </source>
</evidence>
<reference evidence="16 17" key="1">
    <citation type="submission" date="2020-04" db="EMBL/GenBank/DDBJ databases">
        <title>MicrobeNet Type strains.</title>
        <authorList>
            <person name="Nicholson A.C."/>
        </authorList>
    </citation>
    <scope>NUCLEOTIDE SEQUENCE [LARGE SCALE GENOMIC DNA]</scope>
    <source>
        <strain evidence="16 17">ATCC 700731</strain>
    </source>
</reference>
<evidence type="ECO:0000256" key="1">
    <source>
        <dbReference type="ARBA" id="ARBA00001974"/>
    </source>
</evidence>
<evidence type="ECO:0000256" key="11">
    <source>
        <dbReference type="ARBA" id="ARBA00029939"/>
    </source>
</evidence>
<evidence type="ECO:0000313" key="17">
    <source>
        <dbReference type="Proteomes" id="UP000518188"/>
    </source>
</evidence>
<evidence type="ECO:0000256" key="12">
    <source>
        <dbReference type="ARBA" id="ARBA00031158"/>
    </source>
</evidence>
<dbReference type="Pfam" id="PF13434">
    <property type="entry name" value="Lys_Orn_oxgnase"/>
    <property type="match status" value="1"/>
</dbReference>
<sequence length="433" mass="46641">MSAPSAPTLAVIGAGPKAIAVAAKAAELRAMGVPAPEVVVVERAGVAANWQAVGGWTDGNHRLGTGPEKDVGFPYRSALVPRRNAELDERMTRHSWQAYLIATGGFAEWVDRGRPAPTHKRWSQYLRWVADDIGMTVVSGDVERISVDPDAHRWVLHTADDTVSADGLMVTGPGQAERSVLPGNPRVMSIAQFWHQAGKHEMITAERVAVIGGGETAASMLNELFRHRVSTITVISPTVTLFTRGEGFFENTLFSDPTGWTGLTLAERRDALARTDRGVFSARVQDALLADDRIRHLRGRVAHAVARDERIRLTLSTNTGGEAVETVHGFDLVIDGSGADALWFAPLFSQDALDLLELGLGGPLSGESLQEHIGHDLALTDVFPKLFLPGLAGLTQGPGFPNLSCLGLLSDRVLGADLAHPSMRRLDEFQSVR</sequence>
<evidence type="ECO:0000256" key="10">
    <source>
        <dbReference type="ARBA" id="ARBA00023033"/>
    </source>
</evidence>
<dbReference type="InterPro" id="IPR025700">
    <property type="entry name" value="Lys/Orn_oxygenase"/>
</dbReference>
<dbReference type="Proteomes" id="UP000518188">
    <property type="component" value="Unassembled WGS sequence"/>
</dbReference>
<protein>
    <recommendedName>
        <fullName evidence="5">L-lysine N6-monooxygenase MbtG</fullName>
        <ecNumber evidence="4">1.14.13.59</ecNumber>
    </recommendedName>
    <alternativeName>
        <fullName evidence="14">Lysine 6-N-hydroxylase</fullName>
    </alternativeName>
    <alternativeName>
        <fullName evidence="13">Lysine N6-hydroxylase</fullName>
    </alternativeName>
    <alternativeName>
        <fullName evidence="11">Lysine-N-oxygenase</fullName>
    </alternativeName>
    <alternativeName>
        <fullName evidence="12">Mycobactin synthase protein G</fullName>
    </alternativeName>
</protein>
<comment type="pathway">
    <text evidence="2">Siderophore biosynthesis; mycobactin biosynthesis.</text>
</comment>
<keyword evidence="10 16" id="KW-0503">Monooxygenase</keyword>
<name>A0A7X6MT35_9MYCO</name>
<comment type="catalytic activity">
    <reaction evidence="15">
        <text>L-lysine + NADPH + O2 = N(6)-hydroxy-L-lysine + NADP(+) + H2O</text>
        <dbReference type="Rhea" id="RHEA:23228"/>
        <dbReference type="ChEBI" id="CHEBI:15377"/>
        <dbReference type="ChEBI" id="CHEBI:15379"/>
        <dbReference type="ChEBI" id="CHEBI:32551"/>
        <dbReference type="ChEBI" id="CHEBI:57783"/>
        <dbReference type="ChEBI" id="CHEBI:57820"/>
        <dbReference type="ChEBI" id="CHEBI:58349"/>
        <dbReference type="EC" id="1.14.13.59"/>
    </reaction>
</comment>
<evidence type="ECO:0000256" key="4">
    <source>
        <dbReference type="ARBA" id="ARBA00013076"/>
    </source>
</evidence>
<keyword evidence="8" id="KW-0521">NADP</keyword>
<keyword evidence="6" id="KW-0285">Flavoprotein</keyword>
<dbReference type="RefSeq" id="WP_044523093.1">
    <property type="nucleotide sequence ID" value="NZ_HG322953.1"/>
</dbReference>
<gene>
    <name evidence="16" type="primary">mbtG</name>
    <name evidence="16" type="ORF">HGA11_21380</name>
</gene>
<dbReference type="GeneID" id="300447678"/>
<organism evidence="16 17">
    <name type="scientific">Mycolicibacterium septicum DSM 44393</name>
    <dbReference type="NCBI Taxonomy" id="1341646"/>
    <lineage>
        <taxon>Bacteria</taxon>
        <taxon>Bacillati</taxon>
        <taxon>Actinomycetota</taxon>
        <taxon>Actinomycetes</taxon>
        <taxon>Mycobacteriales</taxon>
        <taxon>Mycobacteriaceae</taxon>
        <taxon>Mycolicibacterium</taxon>
    </lineage>
</organism>
<dbReference type="GO" id="GO:0047091">
    <property type="term" value="F:L-lysine 6-monooxygenase (NADPH) activity"/>
    <property type="evidence" value="ECO:0007669"/>
    <property type="project" value="UniProtKB-EC"/>
</dbReference>
<evidence type="ECO:0000256" key="3">
    <source>
        <dbReference type="ARBA" id="ARBA00007588"/>
    </source>
</evidence>
<accession>A0A7X6MT35</accession>
<keyword evidence="7" id="KW-0274">FAD</keyword>
<dbReference type="EMBL" id="JAAXPJ010000009">
    <property type="protein sequence ID" value="NKZ13531.1"/>
    <property type="molecule type" value="Genomic_DNA"/>
</dbReference>
<evidence type="ECO:0000256" key="5">
    <source>
        <dbReference type="ARBA" id="ARBA00016406"/>
    </source>
</evidence>
<evidence type="ECO:0000256" key="2">
    <source>
        <dbReference type="ARBA" id="ARBA00005102"/>
    </source>
</evidence>
<dbReference type="InterPro" id="IPR036188">
    <property type="entry name" value="FAD/NAD-bd_sf"/>
</dbReference>
<comment type="caution">
    <text evidence="16">The sequence shown here is derived from an EMBL/GenBank/DDBJ whole genome shotgun (WGS) entry which is preliminary data.</text>
</comment>
<evidence type="ECO:0000256" key="8">
    <source>
        <dbReference type="ARBA" id="ARBA00022857"/>
    </source>
</evidence>
<evidence type="ECO:0000256" key="7">
    <source>
        <dbReference type="ARBA" id="ARBA00022827"/>
    </source>
</evidence>
<evidence type="ECO:0000313" key="16">
    <source>
        <dbReference type="EMBL" id="NKZ13531.1"/>
    </source>
</evidence>
<dbReference type="Gene3D" id="3.50.50.60">
    <property type="entry name" value="FAD/NAD(P)-binding domain"/>
    <property type="match status" value="1"/>
</dbReference>
<dbReference type="AlphaFoldDB" id="A0A7X6MT35"/>